<gene>
    <name evidence="7" type="ORF">FC98_GL000769</name>
</gene>
<comment type="catalytic activity">
    <reaction evidence="1">
        <text>Hydrolysis of terminal non-reducing N-acetyl-D-hexosamine residues in N-acetyl-beta-D-hexosaminides.</text>
        <dbReference type="EC" id="3.2.1.52"/>
    </reaction>
</comment>
<proteinExistence type="inferred from homology"/>
<dbReference type="PATRIC" id="fig|1423766.4.peg.788"/>
<dbReference type="InterPro" id="IPR050226">
    <property type="entry name" value="NagZ_Beta-hexosaminidase"/>
</dbReference>
<name>A0A0R1NXJ5_9LACO</name>
<evidence type="ECO:0000259" key="6">
    <source>
        <dbReference type="Pfam" id="PF00933"/>
    </source>
</evidence>
<dbReference type="EC" id="3.2.1.52" evidence="3"/>
<keyword evidence="5" id="KW-0326">Glycosidase</keyword>
<dbReference type="PANTHER" id="PTHR30480:SF13">
    <property type="entry name" value="BETA-HEXOSAMINIDASE"/>
    <property type="match status" value="1"/>
</dbReference>
<keyword evidence="8" id="KW-1185">Reference proteome</keyword>
<keyword evidence="4 7" id="KW-0378">Hydrolase</keyword>
<evidence type="ECO:0000256" key="1">
    <source>
        <dbReference type="ARBA" id="ARBA00001231"/>
    </source>
</evidence>
<evidence type="ECO:0000256" key="4">
    <source>
        <dbReference type="ARBA" id="ARBA00022801"/>
    </source>
</evidence>
<dbReference type="Gene3D" id="3.20.20.300">
    <property type="entry name" value="Glycoside hydrolase, family 3, N-terminal domain"/>
    <property type="match status" value="1"/>
</dbReference>
<dbReference type="PANTHER" id="PTHR30480">
    <property type="entry name" value="BETA-HEXOSAMINIDASE-RELATED"/>
    <property type="match status" value="1"/>
</dbReference>
<evidence type="ECO:0000313" key="8">
    <source>
        <dbReference type="Proteomes" id="UP000051439"/>
    </source>
</evidence>
<sequence>MGKLNINLKQVASFTIVTAVSFGLGMTIPHASTDSIASGTHPKQTNEQKIDNQIKHMTLNEKIGQLFVTGVSNNKAATKHDIKKYHLGGIILMGNNFVGSKASFKHRLSSYQRSAKIPLTISTDQEGGTVSRLSANKRISGHSYYLSPQQALHRGGMKKVLSMYRYQAKQLHSLGINWDFAPVADVSMHKGSFIYDRTIGKGYAKTSKYIAASVPAIQNQHVAATLKHFPGYGSAADTHTGSASVTRSLKSFEAKDFRPFKAGIKSGVDSVMVTHIILKKIDPHKPASLSKKDIHLLRQNLGFKGVIVSDSLQMQAVGNYATSHHVYRDVAAFKAGNDVLLTSDYKRGIPQLKRAIAKKQVSVKQVNASVKRILTMKAKIGLINR</sequence>
<dbReference type="SUPFAM" id="SSF51445">
    <property type="entry name" value="(Trans)glycosidases"/>
    <property type="match status" value="1"/>
</dbReference>
<evidence type="ECO:0000256" key="2">
    <source>
        <dbReference type="ARBA" id="ARBA00005336"/>
    </source>
</evidence>
<protein>
    <recommendedName>
        <fullName evidence="3">beta-N-acetylhexosaminidase</fullName>
        <ecNumber evidence="3">3.2.1.52</ecNumber>
    </recommendedName>
</protein>
<dbReference type="GO" id="GO:0004563">
    <property type="term" value="F:beta-N-acetylhexosaminidase activity"/>
    <property type="evidence" value="ECO:0007669"/>
    <property type="project" value="UniProtKB-EC"/>
</dbReference>
<dbReference type="GO" id="GO:0009254">
    <property type="term" value="P:peptidoglycan turnover"/>
    <property type="evidence" value="ECO:0007669"/>
    <property type="project" value="TreeGrafter"/>
</dbReference>
<evidence type="ECO:0000313" key="7">
    <source>
        <dbReference type="EMBL" id="KRL21435.1"/>
    </source>
</evidence>
<feature type="domain" description="Glycoside hydrolase family 3 N-terminal" evidence="6">
    <location>
        <begin position="58"/>
        <end position="375"/>
    </location>
</feature>
<dbReference type="InterPro" id="IPR036962">
    <property type="entry name" value="Glyco_hydro_3_N_sf"/>
</dbReference>
<dbReference type="AlphaFoldDB" id="A0A0R1NXJ5"/>
<evidence type="ECO:0000256" key="3">
    <source>
        <dbReference type="ARBA" id="ARBA00012663"/>
    </source>
</evidence>
<dbReference type="GO" id="GO:0005975">
    <property type="term" value="P:carbohydrate metabolic process"/>
    <property type="evidence" value="ECO:0007669"/>
    <property type="project" value="InterPro"/>
</dbReference>
<dbReference type="InterPro" id="IPR001764">
    <property type="entry name" value="Glyco_hydro_3_N"/>
</dbReference>
<dbReference type="InterPro" id="IPR017853">
    <property type="entry name" value="GH"/>
</dbReference>
<comment type="caution">
    <text evidence="7">The sequence shown here is derived from an EMBL/GenBank/DDBJ whole genome shotgun (WGS) entry which is preliminary data.</text>
</comment>
<dbReference type="Pfam" id="PF00933">
    <property type="entry name" value="Glyco_hydro_3"/>
    <property type="match status" value="1"/>
</dbReference>
<evidence type="ECO:0000256" key="5">
    <source>
        <dbReference type="ARBA" id="ARBA00023295"/>
    </source>
</evidence>
<dbReference type="EMBL" id="AZEB01000015">
    <property type="protein sequence ID" value="KRL21435.1"/>
    <property type="molecule type" value="Genomic_DNA"/>
</dbReference>
<organism evidence="7 8">
    <name type="scientific">Lentilactobacillus kisonensis DSM 19906 = JCM 15041</name>
    <dbReference type="NCBI Taxonomy" id="1423766"/>
    <lineage>
        <taxon>Bacteria</taxon>
        <taxon>Bacillati</taxon>
        <taxon>Bacillota</taxon>
        <taxon>Bacilli</taxon>
        <taxon>Lactobacillales</taxon>
        <taxon>Lactobacillaceae</taxon>
        <taxon>Lentilactobacillus</taxon>
    </lineage>
</organism>
<dbReference type="Proteomes" id="UP000051439">
    <property type="component" value="Unassembled WGS sequence"/>
</dbReference>
<accession>A0A0R1NXJ5</accession>
<reference evidence="7 8" key="1">
    <citation type="journal article" date="2015" name="Genome Announc.">
        <title>Expanding the biotechnology potential of lactobacilli through comparative genomics of 213 strains and associated genera.</title>
        <authorList>
            <person name="Sun Z."/>
            <person name="Harris H.M."/>
            <person name="McCann A."/>
            <person name="Guo C."/>
            <person name="Argimon S."/>
            <person name="Zhang W."/>
            <person name="Yang X."/>
            <person name="Jeffery I.B."/>
            <person name="Cooney J.C."/>
            <person name="Kagawa T.F."/>
            <person name="Liu W."/>
            <person name="Song Y."/>
            <person name="Salvetti E."/>
            <person name="Wrobel A."/>
            <person name="Rasinkangas P."/>
            <person name="Parkhill J."/>
            <person name="Rea M.C."/>
            <person name="O'Sullivan O."/>
            <person name="Ritari J."/>
            <person name="Douillard F.P."/>
            <person name="Paul Ross R."/>
            <person name="Yang R."/>
            <person name="Briner A.E."/>
            <person name="Felis G.E."/>
            <person name="de Vos W.M."/>
            <person name="Barrangou R."/>
            <person name="Klaenhammer T.R."/>
            <person name="Caufield P.W."/>
            <person name="Cui Y."/>
            <person name="Zhang H."/>
            <person name="O'Toole P.W."/>
        </authorList>
    </citation>
    <scope>NUCLEOTIDE SEQUENCE [LARGE SCALE GENOMIC DNA]</scope>
    <source>
        <strain evidence="7 8">DSM 19906</strain>
    </source>
</reference>
<comment type="similarity">
    <text evidence="2">Belongs to the glycosyl hydrolase 3 family.</text>
</comment>